<accession>A0AAD9QX16</accession>
<dbReference type="SMART" id="SM00220">
    <property type="entry name" value="S_TKc"/>
    <property type="match status" value="1"/>
</dbReference>
<dbReference type="Gene3D" id="1.10.510.10">
    <property type="entry name" value="Transferase(Phosphotransferase) domain 1"/>
    <property type="match status" value="1"/>
</dbReference>
<dbReference type="Proteomes" id="UP001249851">
    <property type="component" value="Unassembled WGS sequence"/>
</dbReference>
<dbReference type="InterPro" id="IPR000719">
    <property type="entry name" value="Prot_kinase_dom"/>
</dbReference>
<dbReference type="EMBL" id="JARQWQ010000011">
    <property type="protein sequence ID" value="KAK2568965.1"/>
    <property type="molecule type" value="Genomic_DNA"/>
</dbReference>
<keyword evidence="4" id="KW-0808">Transferase</keyword>
<dbReference type="AlphaFoldDB" id="A0AAD9QX16"/>
<evidence type="ECO:0000256" key="8">
    <source>
        <dbReference type="ARBA" id="ARBA00047899"/>
    </source>
</evidence>
<gene>
    <name evidence="13" type="ORF">P5673_007077</name>
</gene>
<evidence type="ECO:0000313" key="13">
    <source>
        <dbReference type="EMBL" id="KAK2568965.1"/>
    </source>
</evidence>
<evidence type="ECO:0000256" key="4">
    <source>
        <dbReference type="ARBA" id="ARBA00022679"/>
    </source>
</evidence>
<evidence type="ECO:0000256" key="11">
    <source>
        <dbReference type="SAM" id="MobiDB-lite"/>
    </source>
</evidence>
<dbReference type="GO" id="GO:0005737">
    <property type="term" value="C:cytoplasm"/>
    <property type="evidence" value="ECO:0007669"/>
    <property type="project" value="TreeGrafter"/>
</dbReference>
<reference evidence="13" key="2">
    <citation type="journal article" date="2023" name="Science">
        <title>Genomic signatures of disease resistance in endangered staghorn corals.</title>
        <authorList>
            <person name="Vollmer S.V."/>
            <person name="Selwyn J.D."/>
            <person name="Despard B.A."/>
            <person name="Roesel C.L."/>
        </authorList>
    </citation>
    <scope>NUCLEOTIDE SEQUENCE</scope>
    <source>
        <strain evidence="13">K2</strain>
    </source>
</reference>
<dbReference type="SUPFAM" id="SSF56112">
    <property type="entry name" value="Protein kinase-like (PK-like)"/>
    <property type="match status" value="1"/>
</dbReference>
<feature type="domain" description="Protein kinase" evidence="12">
    <location>
        <begin position="133"/>
        <end position="455"/>
    </location>
</feature>
<dbReference type="EC" id="2.7.11.1" evidence="2"/>
<dbReference type="PANTHER" id="PTHR22984">
    <property type="entry name" value="SERINE/THREONINE-PROTEIN KINASE PIM"/>
    <property type="match status" value="1"/>
</dbReference>
<dbReference type="GO" id="GO:0004674">
    <property type="term" value="F:protein serine/threonine kinase activity"/>
    <property type="evidence" value="ECO:0007669"/>
    <property type="project" value="UniProtKB-KW"/>
</dbReference>
<keyword evidence="6 13" id="KW-0418">Kinase</keyword>
<evidence type="ECO:0000256" key="5">
    <source>
        <dbReference type="ARBA" id="ARBA00022741"/>
    </source>
</evidence>
<dbReference type="PROSITE" id="PS50011">
    <property type="entry name" value="PROTEIN_KINASE_DOM"/>
    <property type="match status" value="1"/>
</dbReference>
<comment type="subcellular location">
    <subcellularLocation>
        <location evidence="1">Host cell</location>
    </subcellularLocation>
</comment>
<evidence type="ECO:0000256" key="9">
    <source>
        <dbReference type="ARBA" id="ARBA00048679"/>
    </source>
</evidence>
<reference evidence="13" key="1">
    <citation type="journal article" date="2023" name="G3 (Bethesda)">
        <title>Whole genome assembly and annotation of the endangered Caribbean coral Acropora cervicornis.</title>
        <authorList>
            <person name="Selwyn J.D."/>
            <person name="Vollmer S.V."/>
        </authorList>
    </citation>
    <scope>NUCLEOTIDE SEQUENCE</scope>
    <source>
        <strain evidence="13">K2</strain>
    </source>
</reference>
<comment type="catalytic activity">
    <reaction evidence="9">
        <text>L-seryl-[protein] + ATP = O-phospho-L-seryl-[protein] + ADP + H(+)</text>
        <dbReference type="Rhea" id="RHEA:17989"/>
        <dbReference type="Rhea" id="RHEA-COMP:9863"/>
        <dbReference type="Rhea" id="RHEA-COMP:11604"/>
        <dbReference type="ChEBI" id="CHEBI:15378"/>
        <dbReference type="ChEBI" id="CHEBI:29999"/>
        <dbReference type="ChEBI" id="CHEBI:30616"/>
        <dbReference type="ChEBI" id="CHEBI:83421"/>
        <dbReference type="ChEBI" id="CHEBI:456216"/>
        <dbReference type="EC" id="2.7.11.1"/>
    </reaction>
</comment>
<keyword evidence="5 10" id="KW-0547">Nucleotide-binding</keyword>
<evidence type="ECO:0000256" key="3">
    <source>
        <dbReference type="ARBA" id="ARBA00022527"/>
    </source>
</evidence>
<evidence type="ECO:0000256" key="10">
    <source>
        <dbReference type="PROSITE-ProRule" id="PRU10141"/>
    </source>
</evidence>
<dbReference type="GO" id="GO:0005524">
    <property type="term" value="F:ATP binding"/>
    <property type="evidence" value="ECO:0007669"/>
    <property type="project" value="UniProtKB-UniRule"/>
</dbReference>
<evidence type="ECO:0000256" key="2">
    <source>
        <dbReference type="ARBA" id="ARBA00012513"/>
    </source>
</evidence>
<evidence type="ECO:0000256" key="1">
    <source>
        <dbReference type="ARBA" id="ARBA00004340"/>
    </source>
</evidence>
<evidence type="ECO:0000259" key="12">
    <source>
        <dbReference type="PROSITE" id="PS50011"/>
    </source>
</evidence>
<dbReference type="InterPro" id="IPR011009">
    <property type="entry name" value="Kinase-like_dom_sf"/>
</dbReference>
<dbReference type="PANTHER" id="PTHR22984:SF25">
    <property type="entry name" value="PROTEIN KINASE DOMAIN-CONTAINING PROTEIN"/>
    <property type="match status" value="1"/>
</dbReference>
<dbReference type="InterPro" id="IPR051138">
    <property type="entry name" value="PIM_Ser/Thr_kinase"/>
</dbReference>
<organism evidence="13 14">
    <name type="scientific">Acropora cervicornis</name>
    <name type="common">Staghorn coral</name>
    <dbReference type="NCBI Taxonomy" id="6130"/>
    <lineage>
        <taxon>Eukaryota</taxon>
        <taxon>Metazoa</taxon>
        <taxon>Cnidaria</taxon>
        <taxon>Anthozoa</taxon>
        <taxon>Hexacorallia</taxon>
        <taxon>Scleractinia</taxon>
        <taxon>Astrocoeniina</taxon>
        <taxon>Acroporidae</taxon>
        <taxon>Acropora</taxon>
    </lineage>
</organism>
<keyword evidence="3" id="KW-0723">Serine/threonine-protein kinase</keyword>
<feature type="region of interest" description="Disordered" evidence="11">
    <location>
        <begin position="361"/>
        <end position="380"/>
    </location>
</feature>
<proteinExistence type="predicted"/>
<dbReference type="Pfam" id="PF00069">
    <property type="entry name" value="Pkinase"/>
    <property type="match status" value="1"/>
</dbReference>
<evidence type="ECO:0000256" key="7">
    <source>
        <dbReference type="ARBA" id="ARBA00022840"/>
    </source>
</evidence>
<comment type="catalytic activity">
    <reaction evidence="8">
        <text>L-threonyl-[protein] + ATP = O-phospho-L-threonyl-[protein] + ADP + H(+)</text>
        <dbReference type="Rhea" id="RHEA:46608"/>
        <dbReference type="Rhea" id="RHEA-COMP:11060"/>
        <dbReference type="Rhea" id="RHEA-COMP:11605"/>
        <dbReference type="ChEBI" id="CHEBI:15378"/>
        <dbReference type="ChEBI" id="CHEBI:30013"/>
        <dbReference type="ChEBI" id="CHEBI:30616"/>
        <dbReference type="ChEBI" id="CHEBI:61977"/>
        <dbReference type="ChEBI" id="CHEBI:456216"/>
        <dbReference type="EC" id="2.7.11.1"/>
    </reaction>
</comment>
<sequence>MYLFIPREQLPLKRACPPSRDNQEEEKVSDLKVAKVSGNMCYEFQAVKEMFAENFEERKPDEDHQKEDYEDEFTKKLCSKLMEIEVSTEKDVVAMAGSPPDNKQKDKLKNAQEHCFGFKALGSGGITQKLAEYNLGEEIGQGGFGCVFSGTRKFDNLPVAIKLVEKTSVTEFFEIDGQKMPSEAYFLNKVQHRHVVKFYQGFTLEDYHVYVMERPQNCQDLEDVLDERHLTENESRRYFKQILDATIFCEETGSFIEISSQPTSYWMREPTKSNSLTLVWHQNCSMNLTTPSESSEVASYELLVEPVICVLGTKAYMPPEFVRFGWYDGSQSTVWALGMILVNLLSSSMAFRKPEEALSRSPRLKANVSQGEEPDFSNAKYQPTNSAIVKADPKASMDDNERENSGYDKSCISVAKDGCLNVLSPAAAQECHVASLSQNEASRFYATSLSEQAMINSSSNEERQDGQIEIPSELINYDALTMVKESCDLKSKYNERLHPLCRYTADSFNCGFHLNAIERRHRWGFKHNKKLLYIPRDTEDGFRGCGPLRSRMERQKTEIFERDSRRRMAQNHSDRERNELFAHRLKRNSHGDLNPRRKFRMCIKTVEHTATSERAFPVRHELRKQIGFDQSEEYGLRRNSETYELSEKGLRQIDEGHRKKEGQNKVNEIANPLRHGWARGQINDECVDRKKETHLRRRIKNVIQGGHFLYTRLRRYFNEKIENSNKAVIRRNRTKELYSRGKTEVSAQ</sequence>
<dbReference type="PROSITE" id="PS00107">
    <property type="entry name" value="PROTEIN_KINASE_ATP"/>
    <property type="match status" value="1"/>
</dbReference>
<dbReference type="Gene3D" id="3.30.200.20">
    <property type="entry name" value="Phosphorylase Kinase, domain 1"/>
    <property type="match status" value="1"/>
</dbReference>
<dbReference type="InterPro" id="IPR017441">
    <property type="entry name" value="Protein_kinase_ATP_BS"/>
</dbReference>
<evidence type="ECO:0000256" key="6">
    <source>
        <dbReference type="ARBA" id="ARBA00022777"/>
    </source>
</evidence>
<keyword evidence="7 10" id="KW-0067">ATP-binding</keyword>
<protein>
    <recommendedName>
        <fullName evidence="2">non-specific serine/threonine protein kinase</fullName>
        <ecNumber evidence="2">2.7.11.1</ecNumber>
    </recommendedName>
</protein>
<feature type="binding site" evidence="10">
    <location>
        <position position="162"/>
    </location>
    <ligand>
        <name>ATP</name>
        <dbReference type="ChEBI" id="CHEBI:30616"/>
    </ligand>
</feature>
<comment type="caution">
    <text evidence="13">The sequence shown here is derived from an EMBL/GenBank/DDBJ whole genome shotgun (WGS) entry which is preliminary data.</text>
</comment>
<dbReference type="GO" id="GO:0043657">
    <property type="term" value="C:host cell"/>
    <property type="evidence" value="ECO:0007669"/>
    <property type="project" value="UniProtKB-SubCell"/>
</dbReference>
<name>A0AAD9QX16_ACRCE</name>
<keyword evidence="14" id="KW-1185">Reference proteome</keyword>
<evidence type="ECO:0000313" key="14">
    <source>
        <dbReference type="Proteomes" id="UP001249851"/>
    </source>
</evidence>